<dbReference type="Proteomes" id="UP001239111">
    <property type="component" value="Chromosome 4"/>
</dbReference>
<proteinExistence type="predicted"/>
<dbReference type="EMBL" id="CM056744">
    <property type="protein sequence ID" value="KAJ8665835.1"/>
    <property type="molecule type" value="Genomic_DNA"/>
</dbReference>
<reference evidence="1" key="1">
    <citation type="submission" date="2023-04" db="EMBL/GenBank/DDBJ databases">
        <title>A chromosome-level genome assembly of the parasitoid wasp Eretmocerus hayati.</title>
        <authorList>
            <person name="Zhong Y."/>
            <person name="Liu S."/>
            <person name="Liu Y."/>
        </authorList>
    </citation>
    <scope>NUCLEOTIDE SEQUENCE</scope>
    <source>
        <strain evidence="1">ZJU_SS_LIU_2023</strain>
    </source>
</reference>
<accession>A0ACC2N861</accession>
<name>A0ACC2N861_9HYME</name>
<protein>
    <submittedName>
        <fullName evidence="1">Uncharacterized protein</fullName>
    </submittedName>
</protein>
<gene>
    <name evidence="1" type="ORF">QAD02_007497</name>
</gene>
<keyword evidence="2" id="KW-1185">Reference proteome</keyword>
<evidence type="ECO:0000313" key="1">
    <source>
        <dbReference type="EMBL" id="KAJ8665835.1"/>
    </source>
</evidence>
<comment type="caution">
    <text evidence="1">The sequence shown here is derived from an EMBL/GenBank/DDBJ whole genome shotgun (WGS) entry which is preliminary data.</text>
</comment>
<sequence>MSDLIDIDFDPFHDGPEAKAINLRYRLLQDLDDVFEEFYEMVLSRLLDHADIGNELTNLMYASLHEKIRSRDWTLADVTLDTVREEWRKVKEWFRFMNQFSRHPPIRVYPDQIPRLEWKTYLEMRKKEKLIMF</sequence>
<organism evidence="1 2">
    <name type="scientific">Eretmocerus hayati</name>
    <dbReference type="NCBI Taxonomy" id="131215"/>
    <lineage>
        <taxon>Eukaryota</taxon>
        <taxon>Metazoa</taxon>
        <taxon>Ecdysozoa</taxon>
        <taxon>Arthropoda</taxon>
        <taxon>Hexapoda</taxon>
        <taxon>Insecta</taxon>
        <taxon>Pterygota</taxon>
        <taxon>Neoptera</taxon>
        <taxon>Endopterygota</taxon>
        <taxon>Hymenoptera</taxon>
        <taxon>Apocrita</taxon>
        <taxon>Proctotrupomorpha</taxon>
        <taxon>Chalcidoidea</taxon>
        <taxon>Aphelinidae</taxon>
        <taxon>Aphelininae</taxon>
        <taxon>Eretmocerus</taxon>
    </lineage>
</organism>
<evidence type="ECO:0000313" key="2">
    <source>
        <dbReference type="Proteomes" id="UP001239111"/>
    </source>
</evidence>